<dbReference type="InterPro" id="IPR025332">
    <property type="entry name" value="DUF4238"/>
</dbReference>
<gene>
    <name evidence="1" type="ordered locus">Aeqsu_1759</name>
</gene>
<keyword evidence="2" id="KW-1185">Reference proteome</keyword>
<dbReference type="AlphaFoldDB" id="I3YW70"/>
<evidence type="ECO:0000313" key="2">
    <source>
        <dbReference type="Proteomes" id="UP000006049"/>
    </source>
</evidence>
<dbReference type="EMBL" id="CP003280">
    <property type="protein sequence ID" value="AFL81238.1"/>
    <property type="molecule type" value="Genomic_DNA"/>
</dbReference>
<name>I3YW70_AEQSU</name>
<reference evidence="1 2" key="1">
    <citation type="submission" date="2012-06" db="EMBL/GenBank/DDBJ databases">
        <title>The complete genome of Aequorivita sublithincola DSM 14238.</title>
        <authorList>
            <consortium name="US DOE Joint Genome Institute (JGI-PGF)"/>
            <person name="Lucas S."/>
            <person name="Copeland A."/>
            <person name="Lapidus A."/>
            <person name="Goodwin L."/>
            <person name="Pitluck S."/>
            <person name="Peters L."/>
            <person name="Munk A.C.C."/>
            <person name="Kyrpides N."/>
            <person name="Mavromatis K."/>
            <person name="Pagani I."/>
            <person name="Ivanova N."/>
            <person name="Ovchinnikova G."/>
            <person name="Zeytun A."/>
            <person name="Detter J.C."/>
            <person name="Han C."/>
            <person name="Land M."/>
            <person name="Hauser L."/>
            <person name="Markowitz V."/>
            <person name="Cheng J.-F."/>
            <person name="Hugenholtz P."/>
            <person name="Woyke T."/>
            <person name="Wu D."/>
            <person name="Tindall B."/>
            <person name="Faehnrich R."/>
            <person name="Brambilla E."/>
            <person name="Klenk H.-P."/>
            <person name="Eisen J.A."/>
        </authorList>
    </citation>
    <scope>NUCLEOTIDE SEQUENCE [LARGE SCALE GENOMIC DNA]</scope>
    <source>
        <strain evidence="2">DSM 14238 / LMG 21431 / ACAM 643 / 9-3</strain>
    </source>
</reference>
<dbReference type="Proteomes" id="UP000006049">
    <property type="component" value="Chromosome"/>
</dbReference>
<dbReference type="HOGENOM" id="CLU_983363_0_0_10"/>
<proteinExistence type="predicted"/>
<organism evidence="1 2">
    <name type="scientific">Aequorivita sublithincola (strain DSM 14238 / LMG 21431 / ACAM 643 / 9-3)</name>
    <dbReference type="NCBI Taxonomy" id="746697"/>
    <lineage>
        <taxon>Bacteria</taxon>
        <taxon>Pseudomonadati</taxon>
        <taxon>Bacteroidota</taxon>
        <taxon>Flavobacteriia</taxon>
        <taxon>Flavobacteriales</taxon>
        <taxon>Flavobacteriaceae</taxon>
        <taxon>Aequorivita</taxon>
    </lineage>
</organism>
<dbReference type="KEGG" id="asl:Aeqsu_1759"/>
<accession>I3YW70</accession>
<protein>
    <recommendedName>
        <fullName evidence="3">DUF4238 domain-containing protein</fullName>
    </recommendedName>
</protein>
<evidence type="ECO:0000313" key="1">
    <source>
        <dbReference type="EMBL" id="AFL81238.1"/>
    </source>
</evidence>
<evidence type="ECO:0008006" key="3">
    <source>
        <dbReference type="Google" id="ProtNLM"/>
    </source>
</evidence>
<sequence length="292" mass="34875">MCLNEHMKKEPEFQGQHKIPQVYLKEFGYSIDNECWLSILKYGSKNTEEVKIIDFTKEINIFDLPFKDMEARRHYENLFNTVENRYKTIINNIRNQKQLIELDSDFLNHFVANILCRTNPTRFFIFESLKDETIRKKFINEITLFSDDTEHTEKILKIFKVDYQLNVALGTVMNHFVHVLRNFNKIIITENNGNEWLTTDSPVHIDKQGRNEWLIPVEAEIYLPLSKDFCLFLYHPKSEISTNPLRKLKENKVNKVDFKTYEKISNKIIFDIDEYLILSEKLSNEYNMIKKA</sequence>
<dbReference type="eggNOG" id="ENOG5032US4">
    <property type="taxonomic scope" value="Bacteria"/>
</dbReference>
<dbReference type="OrthoDB" id="1417356at2"/>
<dbReference type="Pfam" id="PF14022">
    <property type="entry name" value="DUF4238"/>
    <property type="match status" value="1"/>
</dbReference>